<evidence type="ECO:0000313" key="1">
    <source>
        <dbReference type="EMBL" id="MFF9880798.1"/>
    </source>
</evidence>
<evidence type="ECO:0008006" key="3">
    <source>
        <dbReference type="Google" id="ProtNLM"/>
    </source>
</evidence>
<comment type="caution">
    <text evidence="1">The sequence shown here is derived from an EMBL/GenBank/DDBJ whole genome shotgun (WGS) entry which is preliminary data.</text>
</comment>
<keyword evidence="2" id="KW-1185">Reference proteome</keyword>
<name>A0ABW6YQ50_9ACTN</name>
<organism evidence="1 2">
    <name type="scientific">Streptomyces eurythermus</name>
    <dbReference type="NCBI Taxonomy" id="42237"/>
    <lineage>
        <taxon>Bacteria</taxon>
        <taxon>Bacillati</taxon>
        <taxon>Actinomycetota</taxon>
        <taxon>Actinomycetes</taxon>
        <taxon>Kitasatosporales</taxon>
        <taxon>Streptomycetaceae</taxon>
        <taxon>Streptomyces</taxon>
    </lineage>
</organism>
<accession>A0ABW6YQ50</accession>
<reference evidence="1 2" key="1">
    <citation type="submission" date="2024-10" db="EMBL/GenBank/DDBJ databases">
        <title>The Natural Products Discovery Center: Release of the First 8490 Sequenced Strains for Exploring Actinobacteria Biosynthetic Diversity.</title>
        <authorList>
            <person name="Kalkreuter E."/>
            <person name="Kautsar S.A."/>
            <person name="Yang D."/>
            <person name="Bader C.D."/>
            <person name="Teijaro C.N."/>
            <person name="Fluegel L."/>
            <person name="Davis C.M."/>
            <person name="Simpson J.R."/>
            <person name="Lauterbach L."/>
            <person name="Steele A.D."/>
            <person name="Gui C."/>
            <person name="Meng S."/>
            <person name="Li G."/>
            <person name="Viehrig K."/>
            <person name="Ye F."/>
            <person name="Su P."/>
            <person name="Kiefer A.F."/>
            <person name="Nichols A."/>
            <person name="Cepeda A.J."/>
            <person name="Yan W."/>
            <person name="Fan B."/>
            <person name="Jiang Y."/>
            <person name="Adhikari A."/>
            <person name="Zheng C.-J."/>
            <person name="Schuster L."/>
            <person name="Cowan T.M."/>
            <person name="Smanski M.J."/>
            <person name="Chevrette M.G."/>
            <person name="De Carvalho L.P.S."/>
            <person name="Shen B."/>
        </authorList>
    </citation>
    <scope>NUCLEOTIDE SEQUENCE [LARGE SCALE GENOMIC DNA]</scope>
    <source>
        <strain evidence="1 2">NPDC013366</strain>
    </source>
</reference>
<protein>
    <recommendedName>
        <fullName evidence="3">Amidohydrolase</fullName>
    </recommendedName>
</protein>
<gene>
    <name evidence="1" type="ORF">ACF1HC_04135</name>
</gene>
<dbReference type="EMBL" id="JBICBM010000002">
    <property type="protein sequence ID" value="MFF9880798.1"/>
    <property type="molecule type" value="Genomic_DNA"/>
</dbReference>
<sequence length="134" mass="14713">MPTLFRERIVIPATAPAAAAAGAGQAPAHASCFDRATRPYTSVVDSHLHYRPFGGKAIPFEELNTYLRKSGVHYVNDFVASSDKSYAVYRKELEVTSRINKALGGRAFRGIALGENYFRLLGLNTTAPRIRAQK</sequence>
<dbReference type="RefSeq" id="WP_030780150.1">
    <property type="nucleotide sequence ID" value="NZ_JBFACJ010000005.1"/>
</dbReference>
<proteinExistence type="predicted"/>
<dbReference type="Proteomes" id="UP001603418">
    <property type="component" value="Unassembled WGS sequence"/>
</dbReference>
<evidence type="ECO:0000313" key="2">
    <source>
        <dbReference type="Proteomes" id="UP001603418"/>
    </source>
</evidence>